<sequence length="172" mass="18554">MGGIAKFLLTDPQVIGGLQWFGTFATLIGFWIAFAQLKKTKNAAEAALEATSKLGGLVQGREQLIELNAAITHLENARNSLSQGGRDGASIYIELAGTSLIQASELLVDTPLERKHVKRGTVNLKRLAETLAELPEGAVLEDFTPLALAARSIVAELKPSAARLRYNYDNPR</sequence>
<organism evidence="2 3">
    <name type="scientific">Candidatus Devosia phytovorans</name>
    <dbReference type="NCBI Taxonomy" id="3121372"/>
    <lineage>
        <taxon>Bacteria</taxon>
        <taxon>Pseudomonadati</taxon>
        <taxon>Pseudomonadota</taxon>
        <taxon>Alphaproteobacteria</taxon>
        <taxon>Hyphomicrobiales</taxon>
        <taxon>Devosiaceae</taxon>
        <taxon>Devosia</taxon>
    </lineage>
</organism>
<accession>A0AAJ5VVC3</accession>
<name>A0AAJ5VVC3_9HYPH</name>
<protein>
    <submittedName>
        <fullName evidence="2">Uncharacterized protein</fullName>
    </submittedName>
</protein>
<dbReference type="AlphaFoldDB" id="A0AAJ5VVC3"/>
<feature type="transmembrane region" description="Helical" evidence="1">
    <location>
        <begin position="14"/>
        <end position="34"/>
    </location>
</feature>
<reference evidence="2" key="1">
    <citation type="submission" date="2023-03" db="EMBL/GenBank/DDBJ databases">
        <title>Andean soil-derived lignocellulolytic bacterial consortium as a source of novel taxa and putative plastic-active enzymes.</title>
        <authorList>
            <person name="Diaz-Garcia L."/>
            <person name="Chuvochina M."/>
            <person name="Feuerriegel G."/>
            <person name="Bunk B."/>
            <person name="Sproer C."/>
            <person name="Streit W.R."/>
            <person name="Rodriguez L.M."/>
            <person name="Overmann J."/>
            <person name="Jimenez D.J."/>
        </authorList>
    </citation>
    <scope>NUCLEOTIDE SEQUENCE</scope>
    <source>
        <strain evidence="2">MAG 4196</strain>
    </source>
</reference>
<evidence type="ECO:0000313" key="3">
    <source>
        <dbReference type="Proteomes" id="UP001217476"/>
    </source>
</evidence>
<dbReference type="EMBL" id="CP119312">
    <property type="protein sequence ID" value="WEK04128.1"/>
    <property type="molecule type" value="Genomic_DNA"/>
</dbReference>
<keyword evidence="1" id="KW-1133">Transmembrane helix</keyword>
<evidence type="ECO:0000256" key="1">
    <source>
        <dbReference type="SAM" id="Phobius"/>
    </source>
</evidence>
<proteinExistence type="predicted"/>
<keyword evidence="1" id="KW-0472">Membrane</keyword>
<keyword evidence="1" id="KW-0812">Transmembrane</keyword>
<evidence type="ECO:0000313" key="2">
    <source>
        <dbReference type="EMBL" id="WEK04128.1"/>
    </source>
</evidence>
<dbReference type="Proteomes" id="UP001217476">
    <property type="component" value="Chromosome"/>
</dbReference>
<gene>
    <name evidence="2" type="ORF">P0Y65_18395</name>
</gene>